<name>A0A832EIL6_9BACT</name>
<reference evidence="1" key="1">
    <citation type="journal article" date="2020" name="mSystems">
        <title>Genome- and Community-Level Interaction Insights into Carbon Utilization and Element Cycling Functions of Hydrothermarchaeota in Hydrothermal Sediment.</title>
        <authorList>
            <person name="Zhou Z."/>
            <person name="Liu Y."/>
            <person name="Xu W."/>
            <person name="Pan J."/>
            <person name="Luo Z.H."/>
            <person name="Li M."/>
        </authorList>
    </citation>
    <scope>NUCLEOTIDE SEQUENCE [LARGE SCALE GENOMIC DNA]</scope>
    <source>
        <strain evidence="1">SpSt-456</strain>
    </source>
</reference>
<dbReference type="PIRSF" id="PIRSF029033">
    <property type="entry name" value="UCP029033"/>
    <property type="match status" value="1"/>
</dbReference>
<dbReference type="InterPro" id="IPR007497">
    <property type="entry name" value="SIMPL/DUF541"/>
</dbReference>
<dbReference type="InterPro" id="IPR052022">
    <property type="entry name" value="26kDa_periplasmic_antigen"/>
</dbReference>
<protein>
    <submittedName>
        <fullName evidence="1">SIMPL domain-containing protein</fullName>
    </submittedName>
</protein>
<sequence>MTNGHGPAFMLGIFLCLGLVGLGTILGSSILRVKGYERVVTVKGLAEREVPADIAVWPITFASAHNDVAALYTTMEENTKLVLAFLREAGFSAAEITTAAPVVTDKFAQRYGTQEPGVRYTAQQTITVYSHQIDVVRASQTRLAELGKKGIAFGGEDYNQKTQFLFTKLNDVKPAMIEEATRNARAVAEKFAADSQSRLGKIKRASQGQFTIEDRDSNTPHIKKVRVVSTVEYYLAD</sequence>
<dbReference type="AlphaFoldDB" id="A0A832EIL6"/>
<dbReference type="EMBL" id="DSTK01000013">
    <property type="protein sequence ID" value="HFK96594.1"/>
    <property type="molecule type" value="Genomic_DNA"/>
</dbReference>
<dbReference type="Gene3D" id="3.30.70.2970">
    <property type="entry name" value="Protein of unknown function (DUF541), domain 2"/>
    <property type="match status" value="1"/>
</dbReference>
<dbReference type="InterPro" id="IPR016907">
    <property type="entry name" value="UCP029033"/>
</dbReference>
<evidence type="ECO:0000313" key="1">
    <source>
        <dbReference type="EMBL" id="HFK96594.1"/>
    </source>
</evidence>
<organism evidence="1">
    <name type="scientific">Desulfacinum infernum</name>
    <dbReference type="NCBI Taxonomy" id="35837"/>
    <lineage>
        <taxon>Bacteria</taxon>
        <taxon>Pseudomonadati</taxon>
        <taxon>Thermodesulfobacteriota</taxon>
        <taxon>Syntrophobacteria</taxon>
        <taxon>Syntrophobacterales</taxon>
        <taxon>Syntrophobacteraceae</taxon>
        <taxon>Desulfacinum</taxon>
    </lineage>
</organism>
<accession>A0A832EIL6</accession>
<dbReference type="PANTHER" id="PTHR34387:SF2">
    <property type="entry name" value="SLR1258 PROTEIN"/>
    <property type="match status" value="1"/>
</dbReference>
<dbReference type="Pfam" id="PF04402">
    <property type="entry name" value="SIMPL"/>
    <property type="match status" value="1"/>
</dbReference>
<proteinExistence type="predicted"/>
<gene>
    <name evidence="1" type="ORF">ENS06_04620</name>
</gene>
<comment type="caution">
    <text evidence="1">The sequence shown here is derived from an EMBL/GenBank/DDBJ whole genome shotgun (WGS) entry which is preliminary data.</text>
</comment>
<dbReference type="PANTHER" id="PTHR34387">
    <property type="entry name" value="SLR1258 PROTEIN"/>
    <property type="match status" value="1"/>
</dbReference>
<dbReference type="GO" id="GO:0006974">
    <property type="term" value="P:DNA damage response"/>
    <property type="evidence" value="ECO:0007669"/>
    <property type="project" value="TreeGrafter"/>
</dbReference>